<feature type="transmembrane region" description="Helical" evidence="2">
    <location>
        <begin position="150"/>
        <end position="173"/>
    </location>
</feature>
<evidence type="ECO:0000313" key="3">
    <source>
        <dbReference type="EMBL" id="MPC34872.1"/>
    </source>
</evidence>
<protein>
    <submittedName>
        <fullName evidence="3">Uncharacterized protein</fullName>
    </submittedName>
</protein>
<gene>
    <name evidence="3" type="ORF">E2C01_028275</name>
</gene>
<dbReference type="Proteomes" id="UP000324222">
    <property type="component" value="Unassembled WGS sequence"/>
</dbReference>
<keyword evidence="2" id="KW-1133">Transmembrane helix</keyword>
<evidence type="ECO:0000256" key="1">
    <source>
        <dbReference type="SAM" id="MobiDB-lite"/>
    </source>
</evidence>
<dbReference type="AlphaFoldDB" id="A0A5B7EKY1"/>
<accession>A0A5B7EKY1</accession>
<dbReference type="EMBL" id="VSRR010003149">
    <property type="protein sequence ID" value="MPC34872.1"/>
    <property type="molecule type" value="Genomic_DNA"/>
</dbReference>
<sequence>MTSKYITPPKQNFLYSSREGLTGTPLAGPLSIRHLKKWWRQTVCMVGIDTGITAQQFPAILPKEKQKITKEANIHEYAPTQEGKEKIAITHLMTCSLFSFIFSLVHVFRLSQHLLKLGITILTGIILLSMEENFLAFSEDGILTEVSFFLFPNLILSVGTFPPFLALASAVVVRFRPRFFLPTPSLSSSNSSSTSSSTFDFLGRPRPLGTI</sequence>
<feature type="compositionally biased region" description="Low complexity" evidence="1">
    <location>
        <begin position="184"/>
        <end position="198"/>
    </location>
</feature>
<organism evidence="3 4">
    <name type="scientific">Portunus trituberculatus</name>
    <name type="common">Swimming crab</name>
    <name type="synonym">Neptunus trituberculatus</name>
    <dbReference type="NCBI Taxonomy" id="210409"/>
    <lineage>
        <taxon>Eukaryota</taxon>
        <taxon>Metazoa</taxon>
        <taxon>Ecdysozoa</taxon>
        <taxon>Arthropoda</taxon>
        <taxon>Crustacea</taxon>
        <taxon>Multicrustacea</taxon>
        <taxon>Malacostraca</taxon>
        <taxon>Eumalacostraca</taxon>
        <taxon>Eucarida</taxon>
        <taxon>Decapoda</taxon>
        <taxon>Pleocyemata</taxon>
        <taxon>Brachyura</taxon>
        <taxon>Eubrachyura</taxon>
        <taxon>Portunoidea</taxon>
        <taxon>Portunidae</taxon>
        <taxon>Portuninae</taxon>
        <taxon>Portunus</taxon>
    </lineage>
</organism>
<keyword evidence="2" id="KW-0812">Transmembrane</keyword>
<comment type="caution">
    <text evidence="3">The sequence shown here is derived from an EMBL/GenBank/DDBJ whole genome shotgun (WGS) entry which is preliminary data.</text>
</comment>
<proteinExistence type="predicted"/>
<evidence type="ECO:0000313" key="4">
    <source>
        <dbReference type="Proteomes" id="UP000324222"/>
    </source>
</evidence>
<keyword evidence="4" id="KW-1185">Reference proteome</keyword>
<name>A0A5B7EKY1_PORTR</name>
<keyword evidence="2" id="KW-0472">Membrane</keyword>
<feature type="transmembrane region" description="Helical" evidence="2">
    <location>
        <begin position="87"/>
        <end position="107"/>
    </location>
</feature>
<feature type="region of interest" description="Disordered" evidence="1">
    <location>
        <begin position="184"/>
        <end position="211"/>
    </location>
</feature>
<evidence type="ECO:0000256" key="2">
    <source>
        <dbReference type="SAM" id="Phobius"/>
    </source>
</evidence>
<feature type="transmembrane region" description="Helical" evidence="2">
    <location>
        <begin position="114"/>
        <end position="130"/>
    </location>
</feature>
<reference evidence="3 4" key="1">
    <citation type="submission" date="2019-05" db="EMBL/GenBank/DDBJ databases">
        <title>Another draft genome of Portunus trituberculatus and its Hox gene families provides insights of decapod evolution.</title>
        <authorList>
            <person name="Jeong J.-H."/>
            <person name="Song I."/>
            <person name="Kim S."/>
            <person name="Choi T."/>
            <person name="Kim D."/>
            <person name="Ryu S."/>
            <person name="Kim W."/>
        </authorList>
    </citation>
    <scope>NUCLEOTIDE SEQUENCE [LARGE SCALE GENOMIC DNA]</scope>
    <source>
        <tissue evidence="3">Muscle</tissue>
    </source>
</reference>